<dbReference type="Pfam" id="PF00201">
    <property type="entry name" value="UDPGT"/>
    <property type="match status" value="2"/>
</dbReference>
<dbReference type="Gene3D" id="3.40.50.2000">
    <property type="entry name" value="Glycogen Phosphorylase B"/>
    <property type="match status" value="1"/>
</dbReference>
<dbReference type="GO" id="GO:0015020">
    <property type="term" value="F:glucuronosyltransferase activity"/>
    <property type="evidence" value="ECO:0007669"/>
    <property type="project" value="UniProtKB-EC"/>
</dbReference>
<dbReference type="SUPFAM" id="SSF53756">
    <property type="entry name" value="UDP-Glycosyltransferase/glycogen phosphorylase"/>
    <property type="match status" value="1"/>
</dbReference>
<evidence type="ECO:0000256" key="4">
    <source>
        <dbReference type="ARBA" id="ARBA00022679"/>
    </source>
</evidence>
<dbReference type="Proteomes" id="UP000887564">
    <property type="component" value="Unplaced"/>
</dbReference>
<organism evidence="6 7">
    <name type="scientific">Parascaris equorum</name>
    <name type="common">Equine roundworm</name>
    <dbReference type="NCBI Taxonomy" id="6256"/>
    <lineage>
        <taxon>Eukaryota</taxon>
        <taxon>Metazoa</taxon>
        <taxon>Ecdysozoa</taxon>
        <taxon>Nematoda</taxon>
        <taxon>Chromadorea</taxon>
        <taxon>Rhabditida</taxon>
        <taxon>Spirurina</taxon>
        <taxon>Ascaridomorpha</taxon>
        <taxon>Ascaridoidea</taxon>
        <taxon>Ascarididae</taxon>
        <taxon>Parascaris</taxon>
    </lineage>
</organism>
<protein>
    <recommendedName>
        <fullName evidence="2">glucuronosyltransferase</fullName>
        <ecNumber evidence="2">2.4.1.17</ecNumber>
    </recommendedName>
</protein>
<keyword evidence="4" id="KW-0808">Transferase</keyword>
<dbReference type="WBParaSite" id="PEQ_0001270701-mRNA-1">
    <property type="protein sequence ID" value="PEQ_0001270701-mRNA-1"/>
    <property type="gene ID" value="PEQ_0001270701"/>
</dbReference>
<evidence type="ECO:0000313" key="6">
    <source>
        <dbReference type="Proteomes" id="UP000887564"/>
    </source>
</evidence>
<sequence>LQEAISKSTFVFVNADEFVEFPRPITHKIVYVGGIAVDKPKPLEKELKKVMDAAIGGAVLISFGSIAESKKMTPTIKTAFVHMMRSFPQLTHPNMKAFVSHGGMNSLTESIRAGVPIVCIPLFGDQMRNAKMVEKRNVAVLLDKQNLTADALVWALKTVLIDDRLISAPHQLHSARIDNE</sequence>
<dbReference type="PANTHER" id="PTHR48043">
    <property type="entry name" value="EG:EG0003.4 PROTEIN-RELATED"/>
    <property type="match status" value="1"/>
</dbReference>
<comment type="similarity">
    <text evidence="1">Belongs to the UDP-glycosyltransferase family.</text>
</comment>
<dbReference type="InterPro" id="IPR002213">
    <property type="entry name" value="UDP_glucos_trans"/>
</dbReference>
<evidence type="ECO:0000256" key="1">
    <source>
        <dbReference type="ARBA" id="ARBA00009995"/>
    </source>
</evidence>
<dbReference type="PANTHER" id="PTHR48043:SF145">
    <property type="entry name" value="FI06409P-RELATED"/>
    <property type="match status" value="1"/>
</dbReference>
<dbReference type="CDD" id="cd03784">
    <property type="entry name" value="GT1_Gtf-like"/>
    <property type="match status" value="1"/>
</dbReference>
<dbReference type="InterPro" id="IPR050271">
    <property type="entry name" value="UDP-glycosyltransferase"/>
</dbReference>
<evidence type="ECO:0000256" key="3">
    <source>
        <dbReference type="ARBA" id="ARBA00022676"/>
    </source>
</evidence>
<name>A0A914S304_PAREQ</name>
<evidence type="ECO:0000256" key="5">
    <source>
        <dbReference type="ARBA" id="ARBA00047475"/>
    </source>
</evidence>
<dbReference type="AlphaFoldDB" id="A0A914S304"/>
<comment type="catalytic activity">
    <reaction evidence="5">
        <text>glucuronate acceptor + UDP-alpha-D-glucuronate = acceptor beta-D-glucuronoside + UDP + H(+)</text>
        <dbReference type="Rhea" id="RHEA:21032"/>
        <dbReference type="ChEBI" id="CHEBI:15378"/>
        <dbReference type="ChEBI" id="CHEBI:58052"/>
        <dbReference type="ChEBI" id="CHEBI:58223"/>
        <dbReference type="ChEBI" id="CHEBI:132367"/>
        <dbReference type="ChEBI" id="CHEBI:132368"/>
        <dbReference type="EC" id="2.4.1.17"/>
    </reaction>
</comment>
<evidence type="ECO:0000256" key="2">
    <source>
        <dbReference type="ARBA" id="ARBA00012544"/>
    </source>
</evidence>
<keyword evidence="3" id="KW-0328">Glycosyltransferase</keyword>
<dbReference type="EC" id="2.4.1.17" evidence="2"/>
<accession>A0A914S304</accession>
<proteinExistence type="inferred from homology"/>
<keyword evidence="6" id="KW-1185">Reference proteome</keyword>
<reference evidence="7" key="1">
    <citation type="submission" date="2022-11" db="UniProtKB">
        <authorList>
            <consortium name="WormBaseParasite"/>
        </authorList>
    </citation>
    <scope>IDENTIFICATION</scope>
</reference>
<evidence type="ECO:0000313" key="7">
    <source>
        <dbReference type="WBParaSite" id="PEQ_0001270701-mRNA-1"/>
    </source>
</evidence>